<name>A0A401QY93_STRNR</name>
<sequence>MATDVIASAEAAERAYWELELALADLGLEFSGLAVGYWARGGPRIDLGSIDVATAVRVARRLKGGE</sequence>
<organism evidence="1 2">
    <name type="scientific">Streptomyces noursei</name>
    <name type="common">Streptomyces albulus</name>
    <dbReference type="NCBI Taxonomy" id="1971"/>
    <lineage>
        <taxon>Bacteria</taxon>
        <taxon>Bacillati</taxon>
        <taxon>Actinomycetota</taxon>
        <taxon>Actinomycetes</taxon>
        <taxon>Kitasatosporales</taxon>
        <taxon>Streptomycetaceae</taxon>
        <taxon>Streptomyces</taxon>
    </lineage>
</organism>
<gene>
    <name evidence="1" type="ORF">SALB_03033</name>
</gene>
<evidence type="ECO:0000313" key="2">
    <source>
        <dbReference type="Proteomes" id="UP000288351"/>
    </source>
</evidence>
<proteinExistence type="predicted"/>
<reference evidence="1 2" key="1">
    <citation type="journal article" date="2019" name="Microbiol. Resour. Announc.">
        <title>Draft Genome Sequence of the Most Traditional epsilon-Poly-l-Lysine Producer, Streptomyces albulus NBRC14147.</title>
        <authorList>
            <person name="Yamanaka K."/>
            <person name="Hamano Y."/>
        </authorList>
    </citation>
    <scope>NUCLEOTIDE SEQUENCE [LARGE SCALE GENOMIC DNA]</scope>
    <source>
        <strain evidence="1 2">NBRC 14147</strain>
    </source>
</reference>
<dbReference type="AlphaFoldDB" id="A0A401QY93"/>
<dbReference type="EMBL" id="BHXC01000006">
    <property type="protein sequence ID" value="GCB90329.1"/>
    <property type="molecule type" value="Genomic_DNA"/>
</dbReference>
<protein>
    <submittedName>
        <fullName evidence="1">Uncharacterized protein</fullName>
    </submittedName>
</protein>
<dbReference type="Proteomes" id="UP000288351">
    <property type="component" value="Unassembled WGS sequence"/>
</dbReference>
<comment type="caution">
    <text evidence="1">The sequence shown here is derived from an EMBL/GenBank/DDBJ whole genome shotgun (WGS) entry which is preliminary data.</text>
</comment>
<accession>A0A401QY93</accession>
<evidence type="ECO:0000313" key="1">
    <source>
        <dbReference type="EMBL" id="GCB90329.1"/>
    </source>
</evidence>